<protein>
    <recommendedName>
        <fullName evidence="9 10">UDP-N-acetylmuramoylalanine--D-glutamate ligase</fullName>
        <ecNumber evidence="9 10">6.3.2.9</ecNumber>
    </recommendedName>
    <alternativeName>
        <fullName evidence="9">D-glutamic acid-adding enzyme</fullName>
    </alternativeName>
    <alternativeName>
        <fullName evidence="9">UDP-N-acetylmuramoyl-L-alanyl-D-glutamate synthetase</fullName>
    </alternativeName>
</protein>
<feature type="domain" description="Mur ligase C-terminal" evidence="11">
    <location>
        <begin position="325"/>
        <end position="444"/>
    </location>
</feature>
<dbReference type="SUPFAM" id="SSF51984">
    <property type="entry name" value="MurCD N-terminal domain"/>
    <property type="match status" value="1"/>
</dbReference>
<dbReference type="Pfam" id="PF21799">
    <property type="entry name" value="MurD-like_N"/>
    <property type="match status" value="1"/>
</dbReference>
<keyword evidence="14" id="KW-1185">Reference proteome</keyword>
<evidence type="ECO:0000256" key="1">
    <source>
        <dbReference type="ARBA" id="ARBA00004496"/>
    </source>
</evidence>
<evidence type="ECO:0000256" key="8">
    <source>
        <dbReference type="ARBA" id="ARBA00023306"/>
    </source>
</evidence>
<evidence type="ECO:0000256" key="3">
    <source>
        <dbReference type="ARBA" id="ARBA00022490"/>
    </source>
</evidence>
<comment type="catalytic activity">
    <reaction evidence="9 10">
        <text>UDP-N-acetyl-alpha-D-muramoyl-L-alanine + D-glutamate + ATP = UDP-N-acetyl-alpha-D-muramoyl-L-alanyl-D-glutamate + ADP + phosphate + H(+)</text>
        <dbReference type="Rhea" id="RHEA:16429"/>
        <dbReference type="ChEBI" id="CHEBI:15378"/>
        <dbReference type="ChEBI" id="CHEBI:29986"/>
        <dbReference type="ChEBI" id="CHEBI:30616"/>
        <dbReference type="ChEBI" id="CHEBI:43474"/>
        <dbReference type="ChEBI" id="CHEBI:83898"/>
        <dbReference type="ChEBI" id="CHEBI:83900"/>
        <dbReference type="ChEBI" id="CHEBI:456216"/>
        <dbReference type="EC" id="6.3.2.9"/>
    </reaction>
</comment>
<dbReference type="PANTHER" id="PTHR43692">
    <property type="entry name" value="UDP-N-ACETYLMURAMOYLALANINE--D-GLUTAMATE LIGASE"/>
    <property type="match status" value="1"/>
</dbReference>
<comment type="similarity">
    <text evidence="9">Belongs to the MurCDEF family.</text>
</comment>
<dbReference type="PANTHER" id="PTHR43692:SF1">
    <property type="entry name" value="UDP-N-ACETYLMURAMOYLALANINE--D-GLUTAMATE LIGASE"/>
    <property type="match status" value="1"/>
</dbReference>
<keyword evidence="4 9" id="KW-0436">Ligase</keyword>
<dbReference type="EMBL" id="JAKMUR010000018">
    <property type="protein sequence ID" value="MCZ9292397.1"/>
    <property type="molecule type" value="Genomic_DNA"/>
</dbReference>
<keyword evidence="7 9" id="KW-0067">ATP-binding</keyword>
<dbReference type="Proteomes" id="UP001146453">
    <property type="component" value="Unassembled WGS sequence"/>
</dbReference>
<dbReference type="Pfam" id="PF02875">
    <property type="entry name" value="Mur_ligase_C"/>
    <property type="match status" value="1"/>
</dbReference>
<evidence type="ECO:0000256" key="4">
    <source>
        <dbReference type="ARBA" id="ARBA00022598"/>
    </source>
</evidence>
<evidence type="ECO:0000256" key="7">
    <source>
        <dbReference type="ARBA" id="ARBA00022840"/>
    </source>
</evidence>
<accession>A0ABT4RAQ3</accession>
<dbReference type="GO" id="GO:0008764">
    <property type="term" value="F:UDP-N-acetylmuramoylalanine-D-glutamate ligase activity"/>
    <property type="evidence" value="ECO:0007669"/>
    <property type="project" value="UniProtKB-EC"/>
</dbReference>
<sequence length="474" mass="48509">MAERGEPVTQPILPDYTLVAGAGVSGLGAAQLLERAGTRFTVVDDNEAGRARAEAAGYDTCTGDEARARFGEVGLVVTSPGWRPDTPLLVDAASAGIDVIGDVELCFRLDRAGVFGAPRTWLVVTGTNGKTTTTGMLAQMMIEAGNDTGLRAGACGNIGVAVGEAMLAPERLDVLVAELSSFQLHWSSQLVPDAGVLLNLADDHIDWHGSFAEYAAAKAKVLKAPVAVAGIDDTEVARIAAATGREDIVGFTLGEPADGQVGVVGGRIVAKLGGTVVDVASADGIEPAGAAGVLDALAATAVALTQGASPEHIQRALDVYQVEGHRGAVVHSGGGVDWVDNSKATNPHAADSALTGAGTVVWVAGGQLKGASVDVVVKAHATQFRAVALLGVDRELIRTSLEQVVPEVPVFVSDAQDPEQAMDEVVAWAATQAQPGDTVLLAPAAASLDMFSGMSARGDAFAAAAMRHWDPHNK</sequence>
<dbReference type="SUPFAM" id="SSF53623">
    <property type="entry name" value="MurD-like peptide ligases, catalytic domain"/>
    <property type="match status" value="1"/>
</dbReference>
<evidence type="ECO:0000259" key="11">
    <source>
        <dbReference type="Pfam" id="PF02875"/>
    </source>
</evidence>
<keyword evidence="6 9" id="KW-0547">Nucleotide-binding</keyword>
<evidence type="ECO:0000256" key="2">
    <source>
        <dbReference type="ARBA" id="ARBA00004752"/>
    </source>
</evidence>
<evidence type="ECO:0000313" key="14">
    <source>
        <dbReference type="Proteomes" id="UP001146453"/>
    </source>
</evidence>
<dbReference type="EC" id="6.3.2.9" evidence="9 10"/>
<proteinExistence type="inferred from homology"/>
<dbReference type="RefSeq" id="WP_269952651.1">
    <property type="nucleotide sequence ID" value="NZ_JAKMUR010000018.1"/>
</dbReference>
<name>A0ABT4RAQ3_9CORY</name>
<comment type="pathway">
    <text evidence="2 9 10">Cell wall biogenesis; peptidoglycan biosynthesis.</text>
</comment>
<dbReference type="HAMAP" id="MF_00639">
    <property type="entry name" value="MurD"/>
    <property type="match status" value="1"/>
</dbReference>
<dbReference type="PROSITE" id="PS01011">
    <property type="entry name" value="FOLYLPOLYGLU_SYNT_1"/>
    <property type="match status" value="1"/>
</dbReference>
<dbReference type="Gene3D" id="3.40.50.720">
    <property type="entry name" value="NAD(P)-binding Rossmann-like Domain"/>
    <property type="match status" value="1"/>
</dbReference>
<comment type="caution">
    <text evidence="13">The sequence shown here is derived from an EMBL/GenBank/DDBJ whole genome shotgun (WGS) entry which is preliminary data.</text>
</comment>
<dbReference type="InterPro" id="IPR018109">
    <property type="entry name" value="Folylpolyglutamate_synth_CS"/>
</dbReference>
<comment type="function">
    <text evidence="9 10">Cell wall formation. Catalyzes the addition of glutamate to the nucleotide precursor UDP-N-acetylmuramoyl-L-alanine (UMA).</text>
</comment>
<keyword evidence="8 9" id="KW-0131">Cell cycle</keyword>
<comment type="subcellular location">
    <subcellularLocation>
        <location evidence="1 9 10">Cytoplasm</location>
    </subcellularLocation>
</comment>
<evidence type="ECO:0000259" key="12">
    <source>
        <dbReference type="Pfam" id="PF08245"/>
    </source>
</evidence>
<dbReference type="InterPro" id="IPR013221">
    <property type="entry name" value="Mur_ligase_cen"/>
</dbReference>
<dbReference type="InterPro" id="IPR036615">
    <property type="entry name" value="Mur_ligase_C_dom_sf"/>
</dbReference>
<dbReference type="InterPro" id="IPR004101">
    <property type="entry name" value="Mur_ligase_C"/>
</dbReference>
<dbReference type="InterPro" id="IPR036565">
    <property type="entry name" value="Mur-like_cat_sf"/>
</dbReference>
<keyword evidence="9 10" id="KW-0573">Peptidoglycan synthesis</keyword>
<evidence type="ECO:0000256" key="5">
    <source>
        <dbReference type="ARBA" id="ARBA00022618"/>
    </source>
</evidence>
<organism evidence="13 14">
    <name type="scientific">Corynebacterium lehmanniae</name>
    <dbReference type="NCBI Taxonomy" id="2913497"/>
    <lineage>
        <taxon>Bacteria</taxon>
        <taxon>Bacillati</taxon>
        <taxon>Actinomycetota</taxon>
        <taxon>Actinomycetes</taxon>
        <taxon>Mycobacteriales</taxon>
        <taxon>Corynebacteriaceae</taxon>
        <taxon>Corynebacterium</taxon>
    </lineage>
</organism>
<dbReference type="SUPFAM" id="SSF53244">
    <property type="entry name" value="MurD-like peptide ligases, peptide-binding domain"/>
    <property type="match status" value="1"/>
</dbReference>
<reference evidence="13" key="1">
    <citation type="submission" date="2022-02" db="EMBL/GenBank/DDBJ databases">
        <title>Corynebacterium sp. from urogenital microbiome.</title>
        <authorList>
            <person name="Cappelli E.A."/>
            <person name="Ribeiro T.G."/>
            <person name="Peixe L."/>
        </authorList>
    </citation>
    <scope>NUCLEOTIDE SEQUENCE</scope>
    <source>
        <strain evidence="13">C8Ua_144</strain>
    </source>
</reference>
<keyword evidence="5 9" id="KW-0132">Cell division</keyword>
<dbReference type="Gene3D" id="3.40.1190.10">
    <property type="entry name" value="Mur-like, catalytic domain"/>
    <property type="match status" value="1"/>
</dbReference>
<evidence type="ECO:0000256" key="10">
    <source>
        <dbReference type="RuleBase" id="RU003664"/>
    </source>
</evidence>
<feature type="domain" description="Mur ligase central" evidence="12">
    <location>
        <begin position="124"/>
        <end position="277"/>
    </location>
</feature>
<dbReference type="Pfam" id="PF08245">
    <property type="entry name" value="Mur_ligase_M"/>
    <property type="match status" value="1"/>
</dbReference>
<feature type="binding site" evidence="9">
    <location>
        <begin position="126"/>
        <end position="132"/>
    </location>
    <ligand>
        <name>ATP</name>
        <dbReference type="ChEBI" id="CHEBI:30616"/>
    </ligand>
</feature>
<keyword evidence="9 10" id="KW-0961">Cell wall biogenesis/degradation</keyword>
<evidence type="ECO:0000256" key="9">
    <source>
        <dbReference type="HAMAP-Rule" id="MF_00639"/>
    </source>
</evidence>
<evidence type="ECO:0000313" key="13">
    <source>
        <dbReference type="EMBL" id="MCZ9292397.1"/>
    </source>
</evidence>
<dbReference type="NCBIfam" id="TIGR01087">
    <property type="entry name" value="murD"/>
    <property type="match status" value="1"/>
</dbReference>
<dbReference type="Gene3D" id="3.90.190.20">
    <property type="entry name" value="Mur ligase, C-terminal domain"/>
    <property type="match status" value="1"/>
</dbReference>
<evidence type="ECO:0000256" key="6">
    <source>
        <dbReference type="ARBA" id="ARBA00022741"/>
    </source>
</evidence>
<keyword evidence="3 9" id="KW-0963">Cytoplasm</keyword>
<keyword evidence="9 10" id="KW-0133">Cell shape</keyword>
<dbReference type="InterPro" id="IPR005762">
    <property type="entry name" value="MurD"/>
</dbReference>
<gene>
    <name evidence="9 13" type="primary">murD</name>
    <name evidence="13" type="ORF">L8U61_09645</name>
</gene>